<dbReference type="PANTHER" id="PTHR11266:SF121">
    <property type="entry name" value="OS09G0315000 PROTEIN"/>
    <property type="match status" value="1"/>
</dbReference>
<dbReference type="EMBL" id="CAICTM010000811">
    <property type="protein sequence ID" value="CAB9516870.1"/>
    <property type="molecule type" value="Genomic_DNA"/>
</dbReference>
<keyword evidence="3" id="KW-0812">Transmembrane</keyword>
<dbReference type="Pfam" id="PF04117">
    <property type="entry name" value="Mpv17_PMP22"/>
    <property type="match status" value="1"/>
</dbReference>
<reference evidence="8" key="1">
    <citation type="submission" date="2020-06" db="EMBL/GenBank/DDBJ databases">
        <authorList>
            <consortium name="Plant Systems Biology data submission"/>
        </authorList>
    </citation>
    <scope>NUCLEOTIDE SEQUENCE</scope>
    <source>
        <strain evidence="8">D6</strain>
    </source>
</reference>
<comment type="subcellular location">
    <subcellularLocation>
        <location evidence="1">Membrane</location>
        <topology evidence="1">Multi-pass membrane protein</topology>
    </subcellularLocation>
</comment>
<keyword evidence="7" id="KW-0732">Signal</keyword>
<keyword evidence="9" id="KW-1185">Reference proteome</keyword>
<organism evidence="8 9">
    <name type="scientific">Seminavis robusta</name>
    <dbReference type="NCBI Taxonomy" id="568900"/>
    <lineage>
        <taxon>Eukaryota</taxon>
        <taxon>Sar</taxon>
        <taxon>Stramenopiles</taxon>
        <taxon>Ochrophyta</taxon>
        <taxon>Bacillariophyta</taxon>
        <taxon>Bacillariophyceae</taxon>
        <taxon>Bacillariophycidae</taxon>
        <taxon>Naviculales</taxon>
        <taxon>Naviculaceae</taxon>
        <taxon>Seminavis</taxon>
    </lineage>
</organism>
<comment type="similarity">
    <text evidence="2 6">Belongs to the peroxisomal membrane protein PXMP2/4 family.</text>
</comment>
<evidence type="ECO:0000256" key="5">
    <source>
        <dbReference type="ARBA" id="ARBA00023136"/>
    </source>
</evidence>
<dbReference type="GO" id="GO:0016020">
    <property type="term" value="C:membrane"/>
    <property type="evidence" value="ECO:0007669"/>
    <property type="project" value="UniProtKB-SubCell"/>
</dbReference>
<evidence type="ECO:0000256" key="3">
    <source>
        <dbReference type="ARBA" id="ARBA00022692"/>
    </source>
</evidence>
<accession>A0A9N8EAL2</accession>
<evidence type="ECO:0000256" key="4">
    <source>
        <dbReference type="ARBA" id="ARBA00022989"/>
    </source>
</evidence>
<feature type="chain" id="PRO_5040486651" evidence="7">
    <location>
        <begin position="22"/>
        <end position="279"/>
    </location>
</feature>
<dbReference type="AlphaFoldDB" id="A0A9N8EAL2"/>
<comment type="caution">
    <text evidence="8">The sequence shown here is derived from an EMBL/GenBank/DDBJ whole genome shotgun (WGS) entry which is preliminary data.</text>
</comment>
<protein>
    <submittedName>
        <fullName evidence="8">Mpv17 / PMP22 family</fullName>
    </submittedName>
</protein>
<evidence type="ECO:0000313" key="8">
    <source>
        <dbReference type="EMBL" id="CAB9516870.1"/>
    </source>
</evidence>
<evidence type="ECO:0000313" key="9">
    <source>
        <dbReference type="Proteomes" id="UP001153069"/>
    </source>
</evidence>
<evidence type="ECO:0000256" key="7">
    <source>
        <dbReference type="SAM" id="SignalP"/>
    </source>
</evidence>
<feature type="signal peptide" evidence="7">
    <location>
        <begin position="1"/>
        <end position="21"/>
    </location>
</feature>
<dbReference type="GO" id="GO:0005737">
    <property type="term" value="C:cytoplasm"/>
    <property type="evidence" value="ECO:0007669"/>
    <property type="project" value="TreeGrafter"/>
</dbReference>
<dbReference type="InterPro" id="IPR007248">
    <property type="entry name" value="Mpv17_PMP22"/>
</dbReference>
<proteinExistence type="inferred from homology"/>
<dbReference type="Proteomes" id="UP001153069">
    <property type="component" value="Unassembled WGS sequence"/>
</dbReference>
<dbReference type="OrthoDB" id="45415at2759"/>
<gene>
    <name evidence="8" type="ORF">SEMRO_812_G206060.1</name>
</gene>
<dbReference type="PANTHER" id="PTHR11266">
    <property type="entry name" value="PEROXISOMAL MEMBRANE PROTEIN 2, PXMP2 MPV17"/>
    <property type="match status" value="1"/>
</dbReference>
<sequence>MTRSTTTVALFVALQATSSLSFAPATTLMTTPPRISSTELNAVSLNVASAMTAIDSFWQTSPYTAAALICGFKASAADMVAQQNYNVNDDDDAQLEEGDTLAERVDLTKTMECVLPVEETNNDFLSSILLETDYRRNVAFLLYGSLYQGISQEYIYNTLYPSWFGPGNEVTVVLTKVAFDLLVQTPLLTLPMAYLIKGTIFAQSPQESISKYIDDIAHQSLLQKYWLLWGPVGCFTFGVVPEHYRVTFIACVSFFWLIILSNISSASNQQQQEQPQQKA</sequence>
<evidence type="ECO:0000256" key="6">
    <source>
        <dbReference type="RuleBase" id="RU363053"/>
    </source>
</evidence>
<evidence type="ECO:0000256" key="1">
    <source>
        <dbReference type="ARBA" id="ARBA00004141"/>
    </source>
</evidence>
<keyword evidence="4" id="KW-1133">Transmembrane helix</keyword>
<name>A0A9N8EAL2_9STRA</name>
<evidence type="ECO:0000256" key="2">
    <source>
        <dbReference type="ARBA" id="ARBA00006824"/>
    </source>
</evidence>
<keyword evidence="5" id="KW-0472">Membrane</keyword>